<gene>
    <name evidence="1" type="ORF">PG991_012654</name>
</gene>
<name>A0ABR1RAQ7_9PEZI</name>
<reference evidence="1 2" key="1">
    <citation type="submission" date="2023-01" db="EMBL/GenBank/DDBJ databases">
        <title>Analysis of 21 Apiospora genomes using comparative genomics revels a genus with tremendous synthesis potential of carbohydrate active enzymes and secondary metabolites.</title>
        <authorList>
            <person name="Sorensen T."/>
        </authorList>
    </citation>
    <scope>NUCLEOTIDE SEQUENCE [LARGE SCALE GENOMIC DNA]</scope>
    <source>
        <strain evidence="1 2">CBS 20057</strain>
    </source>
</reference>
<accession>A0ABR1RAQ7</accession>
<protein>
    <submittedName>
        <fullName evidence="1">Uncharacterized protein</fullName>
    </submittedName>
</protein>
<keyword evidence="2" id="KW-1185">Reference proteome</keyword>
<organism evidence="1 2">
    <name type="scientific">Apiospora marii</name>
    <dbReference type="NCBI Taxonomy" id="335849"/>
    <lineage>
        <taxon>Eukaryota</taxon>
        <taxon>Fungi</taxon>
        <taxon>Dikarya</taxon>
        <taxon>Ascomycota</taxon>
        <taxon>Pezizomycotina</taxon>
        <taxon>Sordariomycetes</taxon>
        <taxon>Xylariomycetidae</taxon>
        <taxon>Amphisphaeriales</taxon>
        <taxon>Apiosporaceae</taxon>
        <taxon>Apiospora</taxon>
    </lineage>
</organism>
<evidence type="ECO:0000313" key="2">
    <source>
        <dbReference type="Proteomes" id="UP001396898"/>
    </source>
</evidence>
<sequence>MLASTISRPNHMRTNFPRCHCSRHHDDGPSPLHSEKMRFARLFCGLLFFTTKLHVRPLQKLVALKLAALVFFVSTGGPVIRLPPRNTTKEGVAGVQGQWKQSSHEDILGILEHDDSVLIML</sequence>
<proteinExistence type="predicted"/>
<comment type="caution">
    <text evidence="1">The sequence shown here is derived from an EMBL/GenBank/DDBJ whole genome shotgun (WGS) entry which is preliminary data.</text>
</comment>
<dbReference type="Proteomes" id="UP001396898">
    <property type="component" value="Unassembled WGS sequence"/>
</dbReference>
<evidence type="ECO:0000313" key="1">
    <source>
        <dbReference type="EMBL" id="KAK8006357.1"/>
    </source>
</evidence>
<dbReference type="EMBL" id="JAQQWI010000017">
    <property type="protein sequence ID" value="KAK8006357.1"/>
    <property type="molecule type" value="Genomic_DNA"/>
</dbReference>